<accession>A0AAQ4DI44</accession>
<dbReference type="AlphaFoldDB" id="A0AAQ4DI44"/>
<name>A0AAQ4DI44_AMBAM</name>
<proteinExistence type="predicted"/>
<organism evidence="1 2">
    <name type="scientific">Amblyomma americanum</name>
    <name type="common">Lone star tick</name>
    <dbReference type="NCBI Taxonomy" id="6943"/>
    <lineage>
        <taxon>Eukaryota</taxon>
        <taxon>Metazoa</taxon>
        <taxon>Ecdysozoa</taxon>
        <taxon>Arthropoda</taxon>
        <taxon>Chelicerata</taxon>
        <taxon>Arachnida</taxon>
        <taxon>Acari</taxon>
        <taxon>Parasitiformes</taxon>
        <taxon>Ixodida</taxon>
        <taxon>Ixodoidea</taxon>
        <taxon>Ixodidae</taxon>
        <taxon>Amblyomminae</taxon>
        <taxon>Amblyomma</taxon>
    </lineage>
</organism>
<gene>
    <name evidence="1" type="ORF">V5799_026599</name>
</gene>
<sequence length="69" mass="7828">MRYIDNLLKAGATLGPDWKELQCTVVQAFDIYAVAKLRLRRAEDTSDLQSDCDLGWGKRKRNTKKISGV</sequence>
<keyword evidence="2" id="KW-1185">Reference proteome</keyword>
<evidence type="ECO:0000313" key="2">
    <source>
        <dbReference type="Proteomes" id="UP001321473"/>
    </source>
</evidence>
<protein>
    <submittedName>
        <fullName evidence="1">Uncharacterized protein</fullName>
    </submittedName>
</protein>
<evidence type="ECO:0000313" key="1">
    <source>
        <dbReference type="EMBL" id="KAK8762134.1"/>
    </source>
</evidence>
<dbReference type="EMBL" id="JARKHS020030445">
    <property type="protein sequence ID" value="KAK8762134.1"/>
    <property type="molecule type" value="Genomic_DNA"/>
</dbReference>
<reference evidence="1 2" key="1">
    <citation type="journal article" date="2023" name="Arcadia Sci">
        <title>De novo assembly of a long-read Amblyomma americanum tick genome.</title>
        <authorList>
            <person name="Chou S."/>
            <person name="Poskanzer K.E."/>
            <person name="Rollins M."/>
            <person name="Thuy-Boun P.S."/>
        </authorList>
    </citation>
    <scope>NUCLEOTIDE SEQUENCE [LARGE SCALE GENOMIC DNA]</scope>
    <source>
        <strain evidence="1">F_SG_1</strain>
        <tissue evidence="1">Salivary glands</tissue>
    </source>
</reference>
<comment type="caution">
    <text evidence="1">The sequence shown here is derived from an EMBL/GenBank/DDBJ whole genome shotgun (WGS) entry which is preliminary data.</text>
</comment>
<dbReference type="Proteomes" id="UP001321473">
    <property type="component" value="Unassembled WGS sequence"/>
</dbReference>